<sequence>MTREIFFNIASLEHMTKQRLGKRYALFCMDTREGTAEFECETNSKMGHIGDFESYQDAKDIGISHPHSVYIRFYPDGFNSHPTQDFVEDRNAAPADHVID</sequence>
<dbReference type="STRING" id="1797714.A3D04_04785"/>
<comment type="caution">
    <text evidence="1">The sequence shown here is derived from an EMBL/GenBank/DDBJ whole genome shotgun (WGS) entry which is preliminary data.</text>
</comment>
<evidence type="ECO:0000313" key="1">
    <source>
        <dbReference type="EMBL" id="OGD87570.1"/>
    </source>
</evidence>
<accession>A0A1F5G6R0</accession>
<protein>
    <submittedName>
        <fullName evidence="1">Uncharacterized protein</fullName>
    </submittedName>
</protein>
<name>A0A1F5G6R0_9BACT</name>
<dbReference type="AlphaFoldDB" id="A0A1F5G6R0"/>
<organism evidence="1 2">
    <name type="scientific">Candidatus Curtissbacteria bacterium RIFCSPHIGHO2_02_FULL_40_16b</name>
    <dbReference type="NCBI Taxonomy" id="1797714"/>
    <lineage>
        <taxon>Bacteria</taxon>
        <taxon>Candidatus Curtissiibacteriota</taxon>
    </lineage>
</organism>
<reference evidence="1 2" key="1">
    <citation type="journal article" date="2016" name="Nat. Commun.">
        <title>Thousands of microbial genomes shed light on interconnected biogeochemical processes in an aquifer system.</title>
        <authorList>
            <person name="Anantharaman K."/>
            <person name="Brown C.T."/>
            <person name="Hug L.A."/>
            <person name="Sharon I."/>
            <person name="Castelle C.J."/>
            <person name="Probst A.J."/>
            <person name="Thomas B.C."/>
            <person name="Singh A."/>
            <person name="Wilkins M.J."/>
            <person name="Karaoz U."/>
            <person name="Brodie E.L."/>
            <person name="Williams K.H."/>
            <person name="Hubbard S.S."/>
            <person name="Banfield J.F."/>
        </authorList>
    </citation>
    <scope>NUCLEOTIDE SEQUENCE [LARGE SCALE GENOMIC DNA]</scope>
</reference>
<dbReference type="Proteomes" id="UP000177369">
    <property type="component" value="Unassembled WGS sequence"/>
</dbReference>
<evidence type="ECO:0000313" key="2">
    <source>
        <dbReference type="Proteomes" id="UP000177369"/>
    </source>
</evidence>
<dbReference type="EMBL" id="MFBD01000046">
    <property type="protein sequence ID" value="OGD87570.1"/>
    <property type="molecule type" value="Genomic_DNA"/>
</dbReference>
<gene>
    <name evidence="1" type="ORF">A3D04_04785</name>
</gene>
<proteinExistence type="predicted"/>